<comment type="caution">
    <text evidence="2">The sequence shown here is derived from an EMBL/GenBank/DDBJ whole genome shotgun (WGS) entry which is preliminary data.</text>
</comment>
<evidence type="ECO:0000256" key="1">
    <source>
        <dbReference type="SAM" id="MobiDB-lite"/>
    </source>
</evidence>
<dbReference type="PANTHER" id="PTHR45845">
    <property type="entry name" value="RHO GUANINE NUCLEOTIDE EXCHANGE FACTOR-RELATED"/>
    <property type="match status" value="1"/>
</dbReference>
<feature type="region of interest" description="Disordered" evidence="1">
    <location>
        <begin position="307"/>
        <end position="340"/>
    </location>
</feature>
<feature type="region of interest" description="Disordered" evidence="1">
    <location>
        <begin position="404"/>
        <end position="476"/>
    </location>
</feature>
<evidence type="ECO:0000313" key="3">
    <source>
        <dbReference type="Proteomes" id="UP001176940"/>
    </source>
</evidence>
<dbReference type="PANTHER" id="PTHR45845:SF4">
    <property type="entry name" value="PLECKSTRIN HOMOLOGY DOMAIN CONTAINING, FAMILY G (WITH RHOGEF DOMAIN) MEMBER 4"/>
    <property type="match status" value="1"/>
</dbReference>
<organism evidence="2 3">
    <name type="scientific">Ranitomeya imitator</name>
    <name type="common">mimic poison frog</name>
    <dbReference type="NCBI Taxonomy" id="111125"/>
    <lineage>
        <taxon>Eukaryota</taxon>
        <taxon>Metazoa</taxon>
        <taxon>Chordata</taxon>
        <taxon>Craniata</taxon>
        <taxon>Vertebrata</taxon>
        <taxon>Euteleostomi</taxon>
        <taxon>Amphibia</taxon>
        <taxon>Batrachia</taxon>
        <taxon>Anura</taxon>
        <taxon>Neobatrachia</taxon>
        <taxon>Hyloidea</taxon>
        <taxon>Dendrobatidae</taxon>
        <taxon>Dendrobatinae</taxon>
        <taxon>Ranitomeya</taxon>
    </lineage>
</organism>
<feature type="compositionally biased region" description="Basic and acidic residues" evidence="1">
    <location>
        <begin position="411"/>
        <end position="425"/>
    </location>
</feature>
<feature type="compositionally biased region" description="Basic and acidic residues" evidence="1">
    <location>
        <begin position="438"/>
        <end position="476"/>
    </location>
</feature>
<proteinExistence type="predicted"/>
<dbReference type="EMBL" id="CAUEEQ010008640">
    <property type="protein sequence ID" value="CAJ0932558.1"/>
    <property type="molecule type" value="Genomic_DNA"/>
</dbReference>
<accession>A0ABN9L5R6</accession>
<dbReference type="InterPro" id="IPR052231">
    <property type="entry name" value="Rho_GEF_signaling-related"/>
</dbReference>
<protein>
    <submittedName>
        <fullName evidence="2">Uncharacterized protein</fullName>
    </submittedName>
</protein>
<keyword evidence="3" id="KW-1185">Reference proteome</keyword>
<feature type="region of interest" description="Disordered" evidence="1">
    <location>
        <begin position="488"/>
        <end position="516"/>
    </location>
</feature>
<sequence>MLPSHPQHKHKVTESAGLQSSVRVSPFAMPPRIHSIRRLQQLRISLPPQDSESLDSCIQKTLSSLYHPFESTAATLLCQVLDVVEKTYRGDGLGYLIDFLIPAKRILQGLQQEACLQYCGLLFRHAGWPLCIHDKVVLQLASIDWRLLQPGDFYLQVVPYLRKTPRIVLKCLAQDHHNVEEVLLPEGSYTSIFTLEWLEFINSDRIGVSLENVLLTGDGQLHRVSWDLIVHPEFVEKKPSIEEVVDLSKRFLYQVCDPGAAITLEAKPDCSSEIEGEYVELRDITVPRLGPQKGSLTQSIALNFKSQHKSHQRAKDSPTLRVASSGGCAERSIHSRVQAPDAETNMGAIMTYHDVNHVQNPETIDLVDIDSIPGRTRFSVDHGMKSFQQTFNLENNSLSLLSEDSGNNVIKETDNGRKSCERTTPEPDNYSTSSSIQEESRSRCRHVTEDVRGATDGPEHSRTHDSPGIEDGERPNRELSKTFVYHPNEEDSDQTVPQLPNGGDPPQGGTGNVARGEKWGQNNGCRIWGQSNVCGQCGGCGIWGQGNW</sequence>
<gene>
    <name evidence="2" type="ORF">RIMI_LOCUS5140585</name>
</gene>
<name>A0ABN9L5R6_9NEOB</name>
<reference evidence="2" key="1">
    <citation type="submission" date="2023-07" db="EMBL/GenBank/DDBJ databases">
        <authorList>
            <person name="Stuckert A."/>
        </authorList>
    </citation>
    <scope>NUCLEOTIDE SEQUENCE</scope>
</reference>
<dbReference type="Proteomes" id="UP001176940">
    <property type="component" value="Unassembled WGS sequence"/>
</dbReference>
<evidence type="ECO:0000313" key="2">
    <source>
        <dbReference type="EMBL" id="CAJ0932558.1"/>
    </source>
</evidence>